<accession>A0A1M6J0F3</accession>
<dbReference type="PROSITE" id="PS50045">
    <property type="entry name" value="SIGMA54_INTERACT_4"/>
    <property type="match status" value="1"/>
</dbReference>
<dbReference type="OrthoDB" id="9803970at2"/>
<dbReference type="PROSITE" id="PS00676">
    <property type="entry name" value="SIGMA54_INTERACT_2"/>
    <property type="match status" value="1"/>
</dbReference>
<proteinExistence type="predicted"/>
<dbReference type="InterPro" id="IPR058031">
    <property type="entry name" value="AAA_lid_NorR"/>
</dbReference>
<dbReference type="SMART" id="SM00382">
    <property type="entry name" value="AAA"/>
    <property type="match status" value="1"/>
</dbReference>
<evidence type="ECO:0000256" key="2">
    <source>
        <dbReference type="ARBA" id="ARBA00022840"/>
    </source>
</evidence>
<sequence>MKKLITILGIDEEICVFFRNEILKIFGDLFEVDYRNRDMEPLPPITASDLILYTDPEMHNEFISIIKCNAPTLMMKRTITREALRKIKSIPPGKSALVVNINQYMANETTALIYQLGVSDVTLYPYWEGKPTYPDVDYIINVDPRKYSFLPPINAEVIIIGHRVFDISSIIDILSILRVEKERSEEIIKNYMFKVPSFLHGLQSTYDNKSVMAAQLNILLDQLSNGVIVTDAADMIEFANSKSVEILGIPMDKLLNHSIYSLFSGNEKIDAILNNKELKDELIKYNGNDLVLSMKSVERENNYYGKIIMINPYYEMINTQQKIHKKIIGKGYYSKYDFSDLITNDPVLIRTKEICKQIASSDSTVLLLGESGTGKELFAGSIHNNSNRKTQPFVAINCATLPENLLESELFGYEEGAFTGAKKGGKIGLFELANKGTIFLDEIGDLPLNLQGRLLRALEEKEIMRVGGDSIISVDVRVIAATNRDLLKLVEEGKFRHDLFFRLNVFQITIPPLRKRYEDIKVITEHYLKKWNKMRHIYNDFQIFCNNYKWPGNVRELKNVLNYMTTISKSYLAFDNLPDYLRVRDYYVNGKHTGEELVLKLIYYGNKIGINTGRRTLHTLFNKIYYEISEMEIRKLIDKLSEDEKIEKNIGRDGNSITSTGIDFLLNNNYIREEMDYEFEDKVKNAVKVF</sequence>
<dbReference type="Gene3D" id="3.30.450.20">
    <property type="entry name" value="PAS domain"/>
    <property type="match status" value="1"/>
</dbReference>
<evidence type="ECO:0000313" key="8">
    <source>
        <dbReference type="EMBL" id="SHJ40177.1"/>
    </source>
</evidence>
<dbReference type="GO" id="GO:0003677">
    <property type="term" value="F:DNA binding"/>
    <property type="evidence" value="ECO:0007669"/>
    <property type="project" value="UniProtKB-KW"/>
</dbReference>
<dbReference type="PANTHER" id="PTHR32071">
    <property type="entry name" value="TRANSCRIPTIONAL REGULATORY PROTEIN"/>
    <property type="match status" value="1"/>
</dbReference>
<reference evidence="8 9" key="1">
    <citation type="submission" date="2016-11" db="EMBL/GenBank/DDBJ databases">
        <authorList>
            <person name="Jaros S."/>
            <person name="Januszkiewicz K."/>
            <person name="Wedrychowicz H."/>
        </authorList>
    </citation>
    <scope>NUCLEOTIDE SEQUENCE [LARGE SCALE GENOMIC DNA]</scope>
    <source>
        <strain evidence="8 9">DSM 19022</strain>
    </source>
</reference>
<name>A0A1M6J0F3_9FIRM</name>
<dbReference type="InterPro" id="IPR027417">
    <property type="entry name" value="P-loop_NTPase"/>
</dbReference>
<dbReference type="PROSITE" id="PS00688">
    <property type="entry name" value="SIGMA54_INTERACT_3"/>
    <property type="match status" value="1"/>
</dbReference>
<evidence type="ECO:0000256" key="4">
    <source>
        <dbReference type="ARBA" id="ARBA00023125"/>
    </source>
</evidence>
<dbReference type="InterPro" id="IPR025943">
    <property type="entry name" value="Sigma_54_int_dom_ATP-bd_2"/>
</dbReference>
<keyword evidence="1" id="KW-0547">Nucleotide-binding</keyword>
<dbReference type="CDD" id="cd00009">
    <property type="entry name" value="AAA"/>
    <property type="match status" value="1"/>
</dbReference>
<keyword evidence="5" id="KW-0804">Transcription</keyword>
<dbReference type="SUPFAM" id="SSF52540">
    <property type="entry name" value="P-loop containing nucleoside triphosphate hydrolases"/>
    <property type="match status" value="1"/>
</dbReference>
<dbReference type="PANTHER" id="PTHR32071:SF57">
    <property type="entry name" value="C4-DICARBOXYLATE TRANSPORT TRANSCRIPTIONAL REGULATORY PROTEIN DCTD"/>
    <property type="match status" value="1"/>
</dbReference>
<evidence type="ECO:0000259" key="7">
    <source>
        <dbReference type="PROSITE" id="PS50112"/>
    </source>
</evidence>
<evidence type="ECO:0000259" key="6">
    <source>
        <dbReference type="PROSITE" id="PS50045"/>
    </source>
</evidence>
<dbReference type="SUPFAM" id="SSF55785">
    <property type="entry name" value="PYP-like sensor domain (PAS domain)"/>
    <property type="match status" value="1"/>
</dbReference>
<dbReference type="InterPro" id="IPR035965">
    <property type="entry name" value="PAS-like_dom_sf"/>
</dbReference>
<feature type="domain" description="Sigma-54 factor interaction" evidence="6">
    <location>
        <begin position="341"/>
        <end position="566"/>
    </location>
</feature>
<keyword evidence="2" id="KW-0067">ATP-binding</keyword>
<keyword evidence="9" id="KW-1185">Reference proteome</keyword>
<dbReference type="SMART" id="SM00091">
    <property type="entry name" value="PAS"/>
    <property type="match status" value="1"/>
</dbReference>
<feature type="domain" description="PAS" evidence="7">
    <location>
        <begin position="212"/>
        <end position="263"/>
    </location>
</feature>
<dbReference type="Pfam" id="PF25601">
    <property type="entry name" value="AAA_lid_14"/>
    <property type="match status" value="1"/>
</dbReference>
<dbReference type="GO" id="GO:0005524">
    <property type="term" value="F:ATP binding"/>
    <property type="evidence" value="ECO:0007669"/>
    <property type="project" value="UniProtKB-KW"/>
</dbReference>
<dbReference type="PROSITE" id="PS50112">
    <property type="entry name" value="PAS"/>
    <property type="match status" value="1"/>
</dbReference>
<dbReference type="InterPro" id="IPR025944">
    <property type="entry name" value="Sigma_54_int_dom_CS"/>
</dbReference>
<dbReference type="PROSITE" id="PS00675">
    <property type="entry name" value="SIGMA54_INTERACT_1"/>
    <property type="match status" value="1"/>
</dbReference>
<dbReference type="GO" id="GO:0006355">
    <property type="term" value="P:regulation of DNA-templated transcription"/>
    <property type="evidence" value="ECO:0007669"/>
    <property type="project" value="InterPro"/>
</dbReference>
<dbReference type="Pfam" id="PF00158">
    <property type="entry name" value="Sigma54_activat"/>
    <property type="match status" value="1"/>
</dbReference>
<evidence type="ECO:0000313" key="9">
    <source>
        <dbReference type="Proteomes" id="UP000184442"/>
    </source>
</evidence>
<evidence type="ECO:0000256" key="5">
    <source>
        <dbReference type="ARBA" id="ARBA00023163"/>
    </source>
</evidence>
<dbReference type="RefSeq" id="WP_073028043.1">
    <property type="nucleotide sequence ID" value="NZ_FQZS01000044.1"/>
</dbReference>
<dbReference type="InterPro" id="IPR025662">
    <property type="entry name" value="Sigma_54_int_dom_ATP-bd_1"/>
</dbReference>
<gene>
    <name evidence="8" type="ORF">SAMN02745176_03463</name>
</gene>
<evidence type="ECO:0000256" key="3">
    <source>
        <dbReference type="ARBA" id="ARBA00023015"/>
    </source>
</evidence>
<protein>
    <submittedName>
        <fullName evidence="8">Transcriptional regulator containing PAS, AAA-type ATPase, and DNA-binding Fis domains</fullName>
    </submittedName>
</protein>
<dbReference type="AlphaFoldDB" id="A0A1M6J0F3"/>
<dbReference type="InterPro" id="IPR000014">
    <property type="entry name" value="PAS"/>
</dbReference>
<keyword evidence="3" id="KW-0805">Transcription regulation</keyword>
<organism evidence="8 9">
    <name type="scientific">Lutispora thermophila DSM 19022</name>
    <dbReference type="NCBI Taxonomy" id="1122184"/>
    <lineage>
        <taxon>Bacteria</taxon>
        <taxon>Bacillati</taxon>
        <taxon>Bacillota</taxon>
        <taxon>Clostridia</taxon>
        <taxon>Lutisporales</taxon>
        <taxon>Lutisporaceae</taxon>
        <taxon>Lutispora</taxon>
    </lineage>
</organism>
<dbReference type="FunFam" id="3.40.50.300:FF:000006">
    <property type="entry name" value="DNA-binding transcriptional regulator NtrC"/>
    <property type="match status" value="1"/>
</dbReference>
<dbReference type="STRING" id="1122184.SAMN02745176_03463"/>
<evidence type="ECO:0000256" key="1">
    <source>
        <dbReference type="ARBA" id="ARBA00022741"/>
    </source>
</evidence>
<dbReference type="Gene3D" id="1.10.8.60">
    <property type="match status" value="1"/>
</dbReference>
<dbReference type="InterPro" id="IPR002078">
    <property type="entry name" value="Sigma_54_int"/>
</dbReference>
<keyword evidence="4 8" id="KW-0238">DNA-binding</keyword>
<dbReference type="InterPro" id="IPR003593">
    <property type="entry name" value="AAA+_ATPase"/>
</dbReference>
<dbReference type="EMBL" id="FQZS01000044">
    <property type="protein sequence ID" value="SHJ40177.1"/>
    <property type="molecule type" value="Genomic_DNA"/>
</dbReference>
<dbReference type="Gene3D" id="3.40.50.300">
    <property type="entry name" value="P-loop containing nucleotide triphosphate hydrolases"/>
    <property type="match status" value="1"/>
</dbReference>
<dbReference type="Proteomes" id="UP000184442">
    <property type="component" value="Unassembled WGS sequence"/>
</dbReference>